<keyword evidence="2" id="KW-1185">Reference proteome</keyword>
<comment type="caution">
    <text evidence="1">The sequence shown here is derived from an EMBL/GenBank/DDBJ whole genome shotgun (WGS) entry which is preliminary data.</text>
</comment>
<dbReference type="RefSeq" id="WP_146400633.1">
    <property type="nucleotide sequence ID" value="NZ_SJPQ01000002.1"/>
</dbReference>
<sequence>MATIEFSDAHFQQLTAQAAAAGYADVSAYLKTLVEDAAFDARCGMSEEQLRESAADCAQIDGRMRDAEGHEAKEALNQIAQRRGLKTPS</sequence>
<organism evidence="1 2">
    <name type="scientific">Pseudobythopirellula maris</name>
    <dbReference type="NCBI Taxonomy" id="2527991"/>
    <lineage>
        <taxon>Bacteria</taxon>
        <taxon>Pseudomonadati</taxon>
        <taxon>Planctomycetota</taxon>
        <taxon>Planctomycetia</taxon>
        <taxon>Pirellulales</taxon>
        <taxon>Lacipirellulaceae</taxon>
        <taxon>Pseudobythopirellula</taxon>
    </lineage>
</organism>
<name>A0A5C5ZQ51_9BACT</name>
<dbReference type="EMBL" id="SJPQ01000002">
    <property type="protein sequence ID" value="TWT89057.1"/>
    <property type="molecule type" value="Genomic_DNA"/>
</dbReference>
<dbReference type="AlphaFoldDB" id="A0A5C5ZQ51"/>
<evidence type="ECO:0000313" key="1">
    <source>
        <dbReference type="EMBL" id="TWT89057.1"/>
    </source>
</evidence>
<dbReference type="Proteomes" id="UP000315440">
    <property type="component" value="Unassembled WGS sequence"/>
</dbReference>
<gene>
    <name evidence="1" type="ORF">Mal64_25490</name>
</gene>
<accession>A0A5C5ZQ51</accession>
<evidence type="ECO:0000313" key="2">
    <source>
        <dbReference type="Proteomes" id="UP000315440"/>
    </source>
</evidence>
<reference evidence="1 2" key="1">
    <citation type="submission" date="2019-02" db="EMBL/GenBank/DDBJ databases">
        <title>Deep-cultivation of Planctomycetes and their phenomic and genomic characterization uncovers novel biology.</title>
        <authorList>
            <person name="Wiegand S."/>
            <person name="Jogler M."/>
            <person name="Boedeker C."/>
            <person name="Pinto D."/>
            <person name="Vollmers J."/>
            <person name="Rivas-Marin E."/>
            <person name="Kohn T."/>
            <person name="Peeters S.H."/>
            <person name="Heuer A."/>
            <person name="Rast P."/>
            <person name="Oberbeckmann S."/>
            <person name="Bunk B."/>
            <person name="Jeske O."/>
            <person name="Meyerdierks A."/>
            <person name="Storesund J.E."/>
            <person name="Kallscheuer N."/>
            <person name="Luecker S."/>
            <person name="Lage O.M."/>
            <person name="Pohl T."/>
            <person name="Merkel B.J."/>
            <person name="Hornburger P."/>
            <person name="Mueller R.-W."/>
            <person name="Bruemmer F."/>
            <person name="Labrenz M."/>
            <person name="Spormann A.M."/>
            <person name="Op Den Camp H."/>
            <person name="Overmann J."/>
            <person name="Amann R."/>
            <person name="Jetten M.S.M."/>
            <person name="Mascher T."/>
            <person name="Medema M.H."/>
            <person name="Devos D.P."/>
            <person name="Kaster A.-K."/>
            <person name="Ovreas L."/>
            <person name="Rohde M."/>
            <person name="Galperin M.Y."/>
            <person name="Jogler C."/>
        </authorList>
    </citation>
    <scope>NUCLEOTIDE SEQUENCE [LARGE SCALE GENOMIC DNA]</scope>
    <source>
        <strain evidence="1 2">Mal64</strain>
    </source>
</reference>
<protein>
    <submittedName>
        <fullName evidence="1">Uncharacterized protein</fullName>
    </submittedName>
</protein>
<proteinExistence type="predicted"/>